<evidence type="ECO:0000256" key="3">
    <source>
        <dbReference type="SAM" id="MobiDB-lite"/>
    </source>
</evidence>
<feature type="compositionally biased region" description="Pro residues" evidence="3">
    <location>
        <begin position="28"/>
        <end position="40"/>
    </location>
</feature>
<dbReference type="CDD" id="cd09281">
    <property type="entry name" value="UPF0066"/>
    <property type="match status" value="1"/>
</dbReference>
<sequence length="204" mass="21542">MARTSASTRAARARDPSPTPTSTTSRRPSPPCPRRAPPGARPSATSVVAAASPRWKEQTVLSSEFSSSPDHFEVRPVGRVRSPLTARTGAPRQADEGAPPAEIVLSPEFAPAAADLHAGMRVVLLTWLHAGSRDVLSVYPRGDRTRPPTGVFATRSPDRPNPIGLHEVTITSVTPEVLGVSGLEAIDGTPILDIKPTLGSVETR</sequence>
<dbReference type="InterPro" id="IPR023368">
    <property type="entry name" value="UPF0066_cons_site"/>
</dbReference>
<evidence type="ECO:0000256" key="2">
    <source>
        <dbReference type="ARBA" id="ARBA00033753"/>
    </source>
</evidence>
<keyword evidence="1" id="KW-0949">S-adenosyl-L-methionine</keyword>
<dbReference type="Proteomes" id="UP000432464">
    <property type="component" value="Unassembled WGS sequence"/>
</dbReference>
<keyword evidence="5" id="KW-0489">Methyltransferase</keyword>
<feature type="compositionally biased region" description="Low complexity" evidence="3">
    <location>
        <begin position="41"/>
        <end position="53"/>
    </location>
</feature>
<dbReference type="InterPro" id="IPR036414">
    <property type="entry name" value="YaeB_N_sf"/>
</dbReference>
<dbReference type="PROSITE" id="PS01318">
    <property type="entry name" value="TSAA_1"/>
    <property type="match status" value="1"/>
</dbReference>
<dbReference type="InterPro" id="IPR023370">
    <property type="entry name" value="TrmO-like_N"/>
</dbReference>
<dbReference type="PROSITE" id="PS51668">
    <property type="entry name" value="TSAA_2"/>
    <property type="match status" value="1"/>
</dbReference>
<dbReference type="InterPro" id="IPR036413">
    <property type="entry name" value="YaeB-like_sf"/>
</dbReference>
<organism evidence="5 6">
    <name type="scientific">Nocardia aurantiaca</name>
    <dbReference type="NCBI Taxonomy" id="2675850"/>
    <lineage>
        <taxon>Bacteria</taxon>
        <taxon>Bacillati</taxon>
        <taxon>Actinomycetota</taxon>
        <taxon>Actinomycetes</taxon>
        <taxon>Mycobacteriales</taxon>
        <taxon>Nocardiaceae</taxon>
        <taxon>Nocardia</taxon>
    </lineage>
</organism>
<dbReference type="PANTHER" id="PTHR12818">
    <property type="entry name" value="TRNA (ADENINE(37)-N6)-METHYLTRANSFERASE"/>
    <property type="match status" value="1"/>
</dbReference>
<evidence type="ECO:0000256" key="1">
    <source>
        <dbReference type="ARBA" id="ARBA00022691"/>
    </source>
</evidence>
<reference evidence="5 6" key="1">
    <citation type="submission" date="2019-11" db="EMBL/GenBank/DDBJ databases">
        <title>Nocardia sp. nov. CT2-14 isolated from soil.</title>
        <authorList>
            <person name="Kanchanasin P."/>
            <person name="Tanasupawat S."/>
            <person name="Yuki M."/>
            <person name="Kudo T."/>
        </authorList>
    </citation>
    <scope>NUCLEOTIDE SEQUENCE [LARGE SCALE GENOMIC DNA]</scope>
    <source>
        <strain evidence="5 6">CT2-14</strain>
    </source>
</reference>
<dbReference type="Pfam" id="PF01980">
    <property type="entry name" value="TrmO_N"/>
    <property type="match status" value="1"/>
</dbReference>
<accession>A0A6I3L6H8</accession>
<evidence type="ECO:0000259" key="4">
    <source>
        <dbReference type="PROSITE" id="PS51668"/>
    </source>
</evidence>
<gene>
    <name evidence="5" type="primary">tsaA</name>
    <name evidence="5" type="ORF">GLP40_25510</name>
</gene>
<dbReference type="GO" id="GO:0032259">
    <property type="term" value="P:methylation"/>
    <property type="evidence" value="ECO:0007669"/>
    <property type="project" value="UniProtKB-KW"/>
</dbReference>
<dbReference type="AlphaFoldDB" id="A0A6I3L6H8"/>
<dbReference type="SUPFAM" id="SSF118196">
    <property type="entry name" value="YaeB-like"/>
    <property type="match status" value="1"/>
</dbReference>
<proteinExistence type="inferred from homology"/>
<keyword evidence="6" id="KW-1185">Reference proteome</keyword>
<dbReference type="EMBL" id="WMBB01000013">
    <property type="protein sequence ID" value="MTE16115.1"/>
    <property type="molecule type" value="Genomic_DNA"/>
</dbReference>
<dbReference type="PANTHER" id="PTHR12818:SF0">
    <property type="entry name" value="TRNA (ADENINE(37)-N6)-METHYLTRANSFERASE"/>
    <property type="match status" value="1"/>
</dbReference>
<evidence type="ECO:0000313" key="6">
    <source>
        <dbReference type="Proteomes" id="UP000432464"/>
    </source>
</evidence>
<dbReference type="NCBIfam" id="TIGR00104">
    <property type="entry name" value="tRNA_TsaA"/>
    <property type="match status" value="1"/>
</dbReference>
<comment type="caution">
    <text evidence="5">The sequence shown here is derived from an EMBL/GenBank/DDBJ whole genome shotgun (WGS) entry which is preliminary data.</text>
</comment>
<dbReference type="Gene3D" id="2.40.30.70">
    <property type="entry name" value="YaeB-like"/>
    <property type="match status" value="1"/>
</dbReference>
<dbReference type="GO" id="GO:0008168">
    <property type="term" value="F:methyltransferase activity"/>
    <property type="evidence" value="ECO:0007669"/>
    <property type="project" value="UniProtKB-KW"/>
</dbReference>
<protein>
    <submittedName>
        <fullName evidence="5">tRNA (N6-threonylcarbamoyladenosine(37)-N6)-methyltransferase TrmO</fullName>
    </submittedName>
</protein>
<evidence type="ECO:0000313" key="5">
    <source>
        <dbReference type="EMBL" id="MTE16115.1"/>
    </source>
</evidence>
<feature type="compositionally biased region" description="Low complexity" evidence="3">
    <location>
        <begin position="1"/>
        <end position="10"/>
    </location>
</feature>
<comment type="similarity">
    <text evidence="2">Belongs to the tRNA methyltransferase O family.</text>
</comment>
<keyword evidence="5" id="KW-0808">Transferase</keyword>
<dbReference type="InterPro" id="IPR040372">
    <property type="entry name" value="YaeB-like"/>
</dbReference>
<feature type="domain" description="TsaA-like" evidence="4">
    <location>
        <begin position="74"/>
        <end position="204"/>
    </location>
</feature>
<name>A0A6I3L6H8_9NOCA</name>
<feature type="region of interest" description="Disordered" evidence="3">
    <location>
        <begin position="1"/>
        <end position="54"/>
    </location>
</feature>